<organism evidence="2 3">
    <name type="scientific">Solanum tuberosum</name>
    <name type="common">Potato</name>
    <dbReference type="NCBI Taxonomy" id="4113"/>
    <lineage>
        <taxon>Eukaryota</taxon>
        <taxon>Viridiplantae</taxon>
        <taxon>Streptophyta</taxon>
        <taxon>Embryophyta</taxon>
        <taxon>Tracheophyta</taxon>
        <taxon>Spermatophyta</taxon>
        <taxon>Magnoliopsida</taxon>
        <taxon>eudicotyledons</taxon>
        <taxon>Gunneridae</taxon>
        <taxon>Pentapetalae</taxon>
        <taxon>asterids</taxon>
        <taxon>lamiids</taxon>
        <taxon>Solanales</taxon>
        <taxon>Solanaceae</taxon>
        <taxon>Solanoideae</taxon>
        <taxon>Solaneae</taxon>
        <taxon>Solanum</taxon>
    </lineage>
</organism>
<reference evidence="2" key="2">
    <citation type="submission" date="2015-06" db="UniProtKB">
        <authorList>
            <consortium name="EnsemblPlants"/>
        </authorList>
    </citation>
    <scope>IDENTIFICATION</scope>
    <source>
        <strain evidence="2">DM1-3 516 R44</strain>
    </source>
</reference>
<dbReference type="Gramene" id="PGSC0003DMT400085146">
    <property type="protein sequence ID" value="PGSC0003DMT400085146"/>
    <property type="gene ID" value="PGSC0003DMG400034717"/>
</dbReference>
<dbReference type="AlphaFoldDB" id="M1D8U9"/>
<keyword evidence="3" id="KW-1185">Reference proteome</keyword>
<dbReference type="HOGENOM" id="CLU_2150361_0_0_1"/>
<accession>M1D8U9</accession>
<name>M1D8U9_SOLTU</name>
<feature type="compositionally biased region" description="Basic and acidic residues" evidence="1">
    <location>
        <begin position="1"/>
        <end position="14"/>
    </location>
</feature>
<feature type="compositionally biased region" description="Basic and acidic residues" evidence="1">
    <location>
        <begin position="22"/>
        <end position="32"/>
    </location>
</feature>
<dbReference type="Proteomes" id="UP000011115">
    <property type="component" value="Unassembled WGS sequence"/>
</dbReference>
<feature type="region of interest" description="Disordered" evidence="1">
    <location>
        <begin position="82"/>
        <end position="109"/>
    </location>
</feature>
<feature type="compositionally biased region" description="Basic and acidic residues" evidence="1">
    <location>
        <begin position="84"/>
        <end position="101"/>
    </location>
</feature>
<dbReference type="InParanoid" id="M1D8U9"/>
<reference evidence="3" key="1">
    <citation type="journal article" date="2011" name="Nature">
        <title>Genome sequence and analysis of the tuber crop potato.</title>
        <authorList>
            <consortium name="The Potato Genome Sequencing Consortium"/>
        </authorList>
    </citation>
    <scope>NUCLEOTIDE SEQUENCE [LARGE SCALE GENOMIC DNA]</scope>
    <source>
        <strain evidence="3">cv. DM1-3 516 R44</strain>
    </source>
</reference>
<evidence type="ECO:0000256" key="1">
    <source>
        <dbReference type="SAM" id="MobiDB-lite"/>
    </source>
</evidence>
<dbReference type="PaxDb" id="4113-PGSC0003DMT400085146"/>
<dbReference type="EnsemblPlants" id="PGSC0003DMT400085146">
    <property type="protein sequence ID" value="PGSC0003DMT400085146"/>
    <property type="gene ID" value="PGSC0003DMG400034717"/>
</dbReference>
<sequence length="125" mass="14689">MDTKEQKRNKAAEKTKKRRHGDHLAHWASHRMDMISPKAPVCQALKEKIKSAIEWSSRRVAERFRDAVLDRPKQQNVRMLKAKVKGDGIHQRADRRVDRRSRLAAPNGPSQHNFSDYKYIFEFLV</sequence>
<proteinExistence type="predicted"/>
<evidence type="ECO:0000313" key="3">
    <source>
        <dbReference type="Proteomes" id="UP000011115"/>
    </source>
</evidence>
<protein>
    <submittedName>
        <fullName evidence="2">Uncharacterized protein</fullName>
    </submittedName>
</protein>
<feature type="region of interest" description="Disordered" evidence="1">
    <location>
        <begin position="1"/>
        <end position="32"/>
    </location>
</feature>
<evidence type="ECO:0000313" key="2">
    <source>
        <dbReference type="EnsemblPlants" id="PGSC0003DMT400085146"/>
    </source>
</evidence>